<dbReference type="GO" id="GO:0003729">
    <property type="term" value="F:mRNA binding"/>
    <property type="evidence" value="ECO:0007669"/>
    <property type="project" value="InterPro"/>
</dbReference>
<evidence type="ECO:0000313" key="8">
    <source>
        <dbReference type="EMBL" id="KMM33610.1"/>
    </source>
</evidence>
<evidence type="ECO:0000256" key="6">
    <source>
        <dbReference type="ARBA" id="ARBA00022884"/>
    </source>
</evidence>
<keyword evidence="4" id="KW-0255">Endonuclease</keyword>
<accession>A0A0J6CK74</accession>
<gene>
    <name evidence="8" type="ORF">ACM15_11390</name>
</gene>
<organism evidence="8 9">
    <name type="scientific">Parabacteroides goldsteinii</name>
    <dbReference type="NCBI Taxonomy" id="328812"/>
    <lineage>
        <taxon>Bacteria</taxon>
        <taxon>Pseudomonadati</taxon>
        <taxon>Bacteroidota</taxon>
        <taxon>Bacteroidia</taxon>
        <taxon>Bacteroidales</taxon>
        <taxon>Tannerellaceae</taxon>
        <taxon>Parabacteroides</taxon>
    </lineage>
</organism>
<sequence>MVKSSEFHRSIRKKGKKRGWYWTKESEGSHRIYKDKNGIRYPVPYHGAKEMDEGLRKKIIRDMELE</sequence>
<comment type="caution">
    <text evidence="8">The sequence shown here is derived from an EMBL/GenBank/DDBJ whole genome shotgun (WGS) entry which is preliminary data.</text>
</comment>
<keyword evidence="7" id="KW-0346">Stress response</keyword>
<dbReference type="InterPro" id="IPR012933">
    <property type="entry name" value="HicA_mRNA_interferase"/>
</dbReference>
<name>A0A0J6CK74_9BACT</name>
<evidence type="ECO:0000313" key="9">
    <source>
        <dbReference type="Proteomes" id="UP000036166"/>
    </source>
</evidence>
<keyword evidence="5" id="KW-0378">Hydrolase</keyword>
<evidence type="ECO:0000256" key="2">
    <source>
        <dbReference type="ARBA" id="ARBA00022649"/>
    </source>
</evidence>
<protein>
    <recommendedName>
        <fullName evidence="10">Addiction module toxin, HicA family</fullName>
    </recommendedName>
</protein>
<keyword evidence="6" id="KW-0694">RNA-binding</keyword>
<keyword evidence="3" id="KW-0540">Nuclease</keyword>
<evidence type="ECO:0008006" key="10">
    <source>
        <dbReference type="Google" id="ProtNLM"/>
    </source>
</evidence>
<evidence type="ECO:0000256" key="1">
    <source>
        <dbReference type="ARBA" id="ARBA00006620"/>
    </source>
</evidence>
<dbReference type="GO" id="GO:0016787">
    <property type="term" value="F:hydrolase activity"/>
    <property type="evidence" value="ECO:0007669"/>
    <property type="project" value="UniProtKB-KW"/>
</dbReference>
<comment type="similarity">
    <text evidence="1">Belongs to the HicA mRNA interferase family.</text>
</comment>
<dbReference type="AlphaFoldDB" id="A0A0J6CK74"/>
<dbReference type="Gene3D" id="3.30.920.30">
    <property type="entry name" value="Hypothetical protein"/>
    <property type="match status" value="1"/>
</dbReference>
<evidence type="ECO:0000256" key="3">
    <source>
        <dbReference type="ARBA" id="ARBA00022722"/>
    </source>
</evidence>
<evidence type="ECO:0000256" key="4">
    <source>
        <dbReference type="ARBA" id="ARBA00022759"/>
    </source>
</evidence>
<dbReference type="PATRIC" id="fig|328812.4.peg.2985"/>
<proteinExistence type="inferred from homology"/>
<dbReference type="InterPro" id="IPR038570">
    <property type="entry name" value="HicA_sf"/>
</dbReference>
<keyword evidence="2" id="KW-1277">Toxin-antitoxin system</keyword>
<dbReference type="SUPFAM" id="SSF54786">
    <property type="entry name" value="YcfA/nrd intein domain"/>
    <property type="match status" value="1"/>
</dbReference>
<dbReference type="Proteomes" id="UP000036166">
    <property type="component" value="Unassembled WGS sequence"/>
</dbReference>
<reference evidence="8 9" key="1">
    <citation type="submission" date="2015-06" db="EMBL/GenBank/DDBJ databases">
        <title>Draft Genome Sequence of Parabacteroides goldsteinii with Putative Novel Metallo-Beta-Lactamases Isolated from a Blood Culture from a Human Patient.</title>
        <authorList>
            <person name="Krogh T.J."/>
            <person name="Agergaard C.N."/>
            <person name="Moller-Jensen J."/>
            <person name="Justesen U.S."/>
        </authorList>
    </citation>
    <scope>NUCLEOTIDE SEQUENCE [LARGE SCALE GENOMIC DNA]</scope>
    <source>
        <strain evidence="8 9">910340</strain>
    </source>
</reference>
<evidence type="ECO:0000256" key="7">
    <source>
        <dbReference type="ARBA" id="ARBA00023016"/>
    </source>
</evidence>
<dbReference type="EMBL" id="LFJV01000033">
    <property type="protein sequence ID" value="KMM33610.1"/>
    <property type="molecule type" value="Genomic_DNA"/>
</dbReference>
<evidence type="ECO:0000256" key="5">
    <source>
        <dbReference type="ARBA" id="ARBA00022801"/>
    </source>
</evidence>
<dbReference type="Pfam" id="PF07927">
    <property type="entry name" value="HicA_toxin"/>
    <property type="match status" value="1"/>
</dbReference>
<dbReference type="GO" id="GO:0004519">
    <property type="term" value="F:endonuclease activity"/>
    <property type="evidence" value="ECO:0007669"/>
    <property type="project" value="UniProtKB-KW"/>
</dbReference>
<dbReference type="RefSeq" id="WP_048315551.1">
    <property type="nucleotide sequence ID" value="NZ_CALLGB010000055.1"/>
</dbReference>